<evidence type="ECO:0000313" key="2">
    <source>
        <dbReference type="EMBL" id="RDC42172.1"/>
    </source>
</evidence>
<organism evidence="2 3">
    <name type="scientific">Adlercreutzia equolifaciens subsp. celatus</name>
    <dbReference type="NCBI Taxonomy" id="394340"/>
    <lineage>
        <taxon>Bacteria</taxon>
        <taxon>Bacillati</taxon>
        <taxon>Actinomycetota</taxon>
        <taxon>Coriobacteriia</taxon>
        <taxon>Eggerthellales</taxon>
        <taxon>Eggerthellaceae</taxon>
        <taxon>Adlercreutzia</taxon>
    </lineage>
</organism>
<dbReference type="Proteomes" id="UP000253805">
    <property type="component" value="Unassembled WGS sequence"/>
</dbReference>
<dbReference type="Pfam" id="PF03780">
    <property type="entry name" value="Asp23"/>
    <property type="match status" value="1"/>
</dbReference>
<dbReference type="EMBL" id="PPUT01000032">
    <property type="protein sequence ID" value="RDC42172.1"/>
    <property type="molecule type" value="Genomic_DNA"/>
</dbReference>
<protein>
    <submittedName>
        <fullName evidence="2">Asp23/Gls24 family envelope stress response protein</fullName>
    </submittedName>
</protein>
<accession>A0A369P5R4</accession>
<dbReference type="InterPro" id="IPR005531">
    <property type="entry name" value="Asp23"/>
</dbReference>
<proteinExistence type="inferred from homology"/>
<dbReference type="PANTHER" id="PTHR34297:SF2">
    <property type="entry name" value="ASP23_GLS24 FAMILY ENVELOPE STRESS RESPONSE PROTEIN"/>
    <property type="match status" value="1"/>
</dbReference>
<dbReference type="AlphaFoldDB" id="A0A369P5R4"/>
<comment type="similarity">
    <text evidence="1">Belongs to the asp23 family.</text>
</comment>
<dbReference type="RefSeq" id="WP_022739691.1">
    <property type="nucleotide sequence ID" value="NZ_AP024470.1"/>
</dbReference>
<comment type="caution">
    <text evidence="2">The sequence shown here is derived from an EMBL/GenBank/DDBJ whole genome shotgun (WGS) entry which is preliminary data.</text>
</comment>
<dbReference type="GeneID" id="62677447"/>
<dbReference type="PANTHER" id="PTHR34297">
    <property type="entry name" value="HYPOTHETICAL CYTOSOLIC PROTEIN-RELATED"/>
    <property type="match status" value="1"/>
</dbReference>
<reference evidence="2 3" key="1">
    <citation type="journal article" date="2018" name="Elife">
        <title>Discovery and characterization of a prevalent human gut bacterial enzyme sufficient for the inactivation of a family of plant toxins.</title>
        <authorList>
            <person name="Koppel N."/>
            <person name="Bisanz J.E."/>
            <person name="Pandelia M.E."/>
            <person name="Turnbaugh P.J."/>
            <person name="Balskus E.P."/>
        </authorList>
    </citation>
    <scope>NUCLEOTIDE SEQUENCE [LARGE SCALE GENOMIC DNA]</scope>
    <source>
        <strain evidence="2 3">OB21 GAM 11</strain>
    </source>
</reference>
<sequence length="115" mass="12232">MSSTIPGNLHVANDVLADLVGNAAMECYGVVGVCAPNAADSIAKILPASRLRRGVVVSSLEEGVHVDLYIVVEYGTNIATVSRNLIDQVSFALKEYARVPLAGVDVHVMDVKVRR</sequence>
<evidence type="ECO:0000256" key="1">
    <source>
        <dbReference type="ARBA" id="ARBA00005721"/>
    </source>
</evidence>
<evidence type="ECO:0000313" key="3">
    <source>
        <dbReference type="Proteomes" id="UP000253805"/>
    </source>
</evidence>
<gene>
    <name evidence="2" type="ORF">C1850_10270</name>
</gene>
<name>A0A369P5R4_9ACTN</name>